<organism evidence="3 4">
    <name type="scientific">Marimonas arenosa</name>
    <dbReference type="NCBI Taxonomy" id="1795305"/>
    <lineage>
        <taxon>Bacteria</taxon>
        <taxon>Pseudomonadati</taxon>
        <taxon>Pseudomonadota</taxon>
        <taxon>Alphaproteobacteria</taxon>
        <taxon>Rhodobacterales</taxon>
        <taxon>Paracoccaceae</taxon>
        <taxon>Marimonas</taxon>
    </lineage>
</organism>
<dbReference type="PANTHER" id="PTHR36507">
    <property type="entry name" value="BLL1555 PROTEIN"/>
    <property type="match status" value="1"/>
</dbReference>
<dbReference type="InterPro" id="IPR052721">
    <property type="entry name" value="ET_Amicyanin"/>
</dbReference>
<dbReference type="CDD" id="cd13921">
    <property type="entry name" value="Amicyanin"/>
    <property type="match status" value="1"/>
</dbReference>
<dbReference type="EMBL" id="JANHAX010000001">
    <property type="protein sequence ID" value="MDQ2089027.1"/>
    <property type="molecule type" value="Genomic_DNA"/>
</dbReference>
<dbReference type="RefSeq" id="WP_306734280.1">
    <property type="nucleotide sequence ID" value="NZ_JANHAX010000001.1"/>
</dbReference>
<proteinExistence type="predicted"/>
<evidence type="ECO:0000313" key="4">
    <source>
        <dbReference type="Proteomes" id="UP001226762"/>
    </source>
</evidence>
<protein>
    <submittedName>
        <fullName evidence="3">Cupredoxin family copper-binding protein</fullName>
    </submittedName>
</protein>
<gene>
    <name evidence="3" type="ORF">NO357_03820</name>
</gene>
<comment type="caution">
    <text evidence="3">The sequence shown here is derived from an EMBL/GenBank/DDBJ whole genome shotgun (WGS) entry which is preliminary data.</text>
</comment>
<evidence type="ECO:0000259" key="2">
    <source>
        <dbReference type="Pfam" id="PF13473"/>
    </source>
</evidence>
<dbReference type="InterPro" id="IPR008972">
    <property type="entry name" value="Cupredoxin"/>
</dbReference>
<evidence type="ECO:0000313" key="3">
    <source>
        <dbReference type="EMBL" id="MDQ2089027.1"/>
    </source>
</evidence>
<name>A0AAE3WC20_9RHOB</name>
<dbReference type="Gene3D" id="2.60.40.420">
    <property type="entry name" value="Cupredoxins - blue copper proteins"/>
    <property type="match status" value="1"/>
</dbReference>
<feature type="domain" description="EfeO-type cupredoxin-like" evidence="2">
    <location>
        <begin position="19"/>
        <end position="107"/>
    </location>
</feature>
<dbReference type="InterPro" id="IPR035668">
    <property type="entry name" value="Amicyanin"/>
</dbReference>
<dbReference type="Proteomes" id="UP001226762">
    <property type="component" value="Unassembled WGS sequence"/>
</dbReference>
<dbReference type="InterPro" id="IPR028096">
    <property type="entry name" value="EfeO_Cupredoxin"/>
</dbReference>
<evidence type="ECO:0000256" key="1">
    <source>
        <dbReference type="SAM" id="SignalP"/>
    </source>
</evidence>
<dbReference type="Pfam" id="PF13473">
    <property type="entry name" value="Cupredoxin_1"/>
    <property type="match status" value="1"/>
</dbReference>
<dbReference type="PANTHER" id="PTHR36507:SF1">
    <property type="entry name" value="BLL1555 PROTEIN"/>
    <property type="match status" value="1"/>
</dbReference>
<feature type="chain" id="PRO_5042137631" evidence="1">
    <location>
        <begin position="27"/>
        <end position="108"/>
    </location>
</feature>
<accession>A0AAE3WC20</accession>
<dbReference type="AlphaFoldDB" id="A0AAE3WC20"/>
<reference evidence="3" key="1">
    <citation type="submission" date="2022-07" db="EMBL/GenBank/DDBJ databases">
        <authorList>
            <person name="Otstavnykh N."/>
            <person name="Isaeva M."/>
            <person name="Bystritskaya E."/>
        </authorList>
    </citation>
    <scope>NUCLEOTIDE SEQUENCE</scope>
    <source>
        <strain evidence="3">KCTC 52189</strain>
    </source>
</reference>
<feature type="signal peptide" evidence="1">
    <location>
        <begin position="1"/>
        <end position="26"/>
    </location>
</feature>
<sequence>MTTISRRKATALLAIAPLSLATKAVAATHNVGIRDMLYQPATITIAAGDSVIWTNDDGVEHTATGVRNDWETGSLSRGDSNGITFPYPGEYSYYCRWHPSMRGTVIVT</sequence>
<keyword evidence="4" id="KW-1185">Reference proteome</keyword>
<reference evidence="3" key="2">
    <citation type="submission" date="2023-02" db="EMBL/GenBank/DDBJ databases">
        <title>'Rhodoalgimonas zhirmunskyi' gen. nov., isolated from a red alga.</title>
        <authorList>
            <person name="Nedashkovskaya O.I."/>
            <person name="Otstavnykh N.Y."/>
            <person name="Bystritskaya E.P."/>
            <person name="Balabanova L.A."/>
            <person name="Isaeva M.P."/>
        </authorList>
    </citation>
    <scope>NUCLEOTIDE SEQUENCE</scope>
    <source>
        <strain evidence="3">KCTC 52189</strain>
    </source>
</reference>
<dbReference type="SUPFAM" id="SSF49503">
    <property type="entry name" value="Cupredoxins"/>
    <property type="match status" value="1"/>
</dbReference>
<keyword evidence="1" id="KW-0732">Signal</keyword>